<dbReference type="Proteomes" id="UP000800094">
    <property type="component" value="Unassembled WGS sequence"/>
</dbReference>
<dbReference type="RefSeq" id="XP_033687463.1">
    <property type="nucleotide sequence ID" value="XM_033826672.1"/>
</dbReference>
<gene>
    <name evidence="2" type="ORF">BU26DRAFT_502929</name>
</gene>
<dbReference type="AlphaFoldDB" id="A0A6A6IQA4"/>
<accession>A0A6A6IQA4</accession>
<organism evidence="2 3">
    <name type="scientific">Trematosphaeria pertusa</name>
    <dbReference type="NCBI Taxonomy" id="390896"/>
    <lineage>
        <taxon>Eukaryota</taxon>
        <taxon>Fungi</taxon>
        <taxon>Dikarya</taxon>
        <taxon>Ascomycota</taxon>
        <taxon>Pezizomycotina</taxon>
        <taxon>Dothideomycetes</taxon>
        <taxon>Pleosporomycetidae</taxon>
        <taxon>Pleosporales</taxon>
        <taxon>Massarineae</taxon>
        <taxon>Trematosphaeriaceae</taxon>
        <taxon>Trematosphaeria</taxon>
    </lineage>
</organism>
<feature type="region of interest" description="Disordered" evidence="1">
    <location>
        <begin position="174"/>
        <end position="203"/>
    </location>
</feature>
<feature type="region of interest" description="Disordered" evidence="1">
    <location>
        <begin position="72"/>
        <end position="107"/>
    </location>
</feature>
<sequence>MGSRRVTVKVEFPKEGGIWGVVGGPQYVFRPLEPATAEQNRMVDASVQVSGNGLDNLNEPSHCQATDRADAHHFPAGEHSSPESGEEPVLPPSQHGKAGGQHSGLSRMQSVEDIRDYRGKKAQSRGYQALPELRTANLNNGLTSGTKQAAGSKQDNVIFGPLETTEVDSFFNPEIPRLNRQNGSSTAAPEEPHRRKKSGKMWTSEEETKLVQAWVQKIPYEDIVRDILPERTVANCRELIGLLRFLGFIIEIRTIDFVERVWYGSTFHEEGRH</sequence>
<dbReference type="GeneID" id="54580002"/>
<name>A0A6A6IQA4_9PLEO</name>
<dbReference type="EMBL" id="ML987192">
    <property type="protein sequence ID" value="KAF2252459.1"/>
    <property type="molecule type" value="Genomic_DNA"/>
</dbReference>
<proteinExistence type="predicted"/>
<evidence type="ECO:0000256" key="1">
    <source>
        <dbReference type="SAM" id="MobiDB-lite"/>
    </source>
</evidence>
<reference evidence="2" key="1">
    <citation type="journal article" date="2020" name="Stud. Mycol.">
        <title>101 Dothideomycetes genomes: a test case for predicting lifestyles and emergence of pathogens.</title>
        <authorList>
            <person name="Haridas S."/>
            <person name="Albert R."/>
            <person name="Binder M."/>
            <person name="Bloem J."/>
            <person name="Labutti K."/>
            <person name="Salamov A."/>
            <person name="Andreopoulos B."/>
            <person name="Baker S."/>
            <person name="Barry K."/>
            <person name="Bills G."/>
            <person name="Bluhm B."/>
            <person name="Cannon C."/>
            <person name="Castanera R."/>
            <person name="Culley D."/>
            <person name="Daum C."/>
            <person name="Ezra D."/>
            <person name="Gonzalez J."/>
            <person name="Henrissat B."/>
            <person name="Kuo A."/>
            <person name="Liang C."/>
            <person name="Lipzen A."/>
            <person name="Lutzoni F."/>
            <person name="Magnuson J."/>
            <person name="Mondo S."/>
            <person name="Nolan M."/>
            <person name="Ohm R."/>
            <person name="Pangilinan J."/>
            <person name="Park H.-J."/>
            <person name="Ramirez L."/>
            <person name="Alfaro M."/>
            <person name="Sun H."/>
            <person name="Tritt A."/>
            <person name="Yoshinaga Y."/>
            <person name="Zwiers L.-H."/>
            <person name="Turgeon B."/>
            <person name="Goodwin S."/>
            <person name="Spatafora J."/>
            <person name="Crous P."/>
            <person name="Grigoriev I."/>
        </authorList>
    </citation>
    <scope>NUCLEOTIDE SEQUENCE</scope>
    <source>
        <strain evidence="2">CBS 122368</strain>
    </source>
</reference>
<protein>
    <submittedName>
        <fullName evidence="2">Uncharacterized protein</fullName>
    </submittedName>
</protein>
<keyword evidence="3" id="KW-1185">Reference proteome</keyword>
<evidence type="ECO:0000313" key="2">
    <source>
        <dbReference type="EMBL" id="KAF2252459.1"/>
    </source>
</evidence>
<evidence type="ECO:0000313" key="3">
    <source>
        <dbReference type="Proteomes" id="UP000800094"/>
    </source>
</evidence>